<protein>
    <submittedName>
        <fullName evidence="5">Sulfatase</fullName>
    </submittedName>
</protein>
<dbReference type="EMBL" id="PDUD01000036">
    <property type="protein sequence ID" value="PHN02785.1"/>
    <property type="molecule type" value="Genomic_DNA"/>
</dbReference>
<name>A0A2D0N2R0_FLAN2</name>
<dbReference type="Pfam" id="PF00884">
    <property type="entry name" value="Sulfatase"/>
    <property type="match status" value="1"/>
</dbReference>
<evidence type="ECO:0000313" key="5">
    <source>
        <dbReference type="EMBL" id="PHN02785.1"/>
    </source>
</evidence>
<dbReference type="Proteomes" id="UP000223913">
    <property type="component" value="Unassembled WGS sequence"/>
</dbReference>
<keyword evidence="6" id="KW-1185">Reference proteome</keyword>
<evidence type="ECO:0000259" key="4">
    <source>
        <dbReference type="Pfam" id="PF00884"/>
    </source>
</evidence>
<sequence length="542" mass="60366">MVPSITARYVRYPNPPVCIQGAPVPVRLLREITGMNSGKIPGICYSKRARRKQKNQYMRSQILLFSAGLMLLAACNSRSGESTNTDLPNIVILLADDLGYGDLSCYGGTARTPNLDQLAREGMRFTDFYAAAPNCSPSRVGLLTGRSPSMVGMYNYLAENHPMHLPAEEITIAEILQEKGYACGHFGKWHVSCLPQNPELNQPQPHDQGFDHSLGTGNNAQPSHLDPVNFVRNGQELGKVAGYSCDIVVEEAINWMDTLPADPSPFLMYVAFHEPHKKVASPPDLTAQYGEFPKADAEYFANIENMDRAIGRLLQTLQDKGLDENTLILFASDNGSYRNGSNGPLLGGKSFVYEGGIRVPGILRWKGRIEGGQTVSEPAGLIDIMPTICELSGQSHPRTNTLDGTSLVPLINGQTLERTRPLSWFFYRTSPEIAMRIGDYTILGRDLDTTRHTHPTTQPDMDYIKSMDLEDFELYNLTHDIGQQQNIDYTSLDMGKQYRQQLVDRLQDIQAKGPYWENLPPATGNQKLKSEWRKLHPEGFSN</sequence>
<feature type="domain" description="Sulfatase N-terminal" evidence="4">
    <location>
        <begin position="88"/>
        <end position="393"/>
    </location>
</feature>
<reference evidence="5 6" key="1">
    <citation type="submission" date="2017-10" db="EMBL/GenBank/DDBJ databases">
        <title>The draft genome sequence of Lewinella nigricans NBRC 102662.</title>
        <authorList>
            <person name="Wang K."/>
        </authorList>
    </citation>
    <scope>NUCLEOTIDE SEQUENCE [LARGE SCALE GENOMIC DNA]</scope>
    <source>
        <strain evidence="5 6">NBRC 102662</strain>
    </source>
</reference>
<dbReference type="AlphaFoldDB" id="A0A2D0N2R0"/>
<dbReference type="GO" id="GO:0004065">
    <property type="term" value="F:arylsulfatase activity"/>
    <property type="evidence" value="ECO:0007669"/>
    <property type="project" value="TreeGrafter"/>
</dbReference>
<dbReference type="InterPro" id="IPR050738">
    <property type="entry name" value="Sulfatase"/>
</dbReference>
<comment type="similarity">
    <text evidence="1">Belongs to the sulfatase family.</text>
</comment>
<feature type="region of interest" description="Disordered" evidence="3">
    <location>
        <begin position="197"/>
        <end position="227"/>
    </location>
</feature>
<comment type="caution">
    <text evidence="5">The sequence shown here is derived from an EMBL/GenBank/DDBJ whole genome shotgun (WGS) entry which is preliminary data.</text>
</comment>
<evidence type="ECO:0000256" key="2">
    <source>
        <dbReference type="ARBA" id="ARBA00022801"/>
    </source>
</evidence>
<gene>
    <name evidence="5" type="ORF">CRP01_29830</name>
</gene>
<dbReference type="OrthoDB" id="9765065at2"/>
<dbReference type="PANTHER" id="PTHR42693">
    <property type="entry name" value="ARYLSULFATASE FAMILY MEMBER"/>
    <property type="match status" value="1"/>
</dbReference>
<dbReference type="PANTHER" id="PTHR42693:SF53">
    <property type="entry name" value="ENDO-4-O-SULFATASE"/>
    <property type="match status" value="1"/>
</dbReference>
<evidence type="ECO:0000256" key="1">
    <source>
        <dbReference type="ARBA" id="ARBA00008779"/>
    </source>
</evidence>
<dbReference type="InterPro" id="IPR017850">
    <property type="entry name" value="Alkaline_phosphatase_core_sf"/>
</dbReference>
<organism evidence="5 6">
    <name type="scientific">Flavilitoribacter nigricans (strain ATCC 23147 / DSM 23189 / NBRC 102662 / NCIMB 1420 / SS-2)</name>
    <name type="common">Lewinella nigricans</name>
    <dbReference type="NCBI Taxonomy" id="1122177"/>
    <lineage>
        <taxon>Bacteria</taxon>
        <taxon>Pseudomonadati</taxon>
        <taxon>Bacteroidota</taxon>
        <taxon>Saprospiria</taxon>
        <taxon>Saprospirales</taxon>
        <taxon>Lewinellaceae</taxon>
        <taxon>Flavilitoribacter</taxon>
    </lineage>
</organism>
<dbReference type="Gene3D" id="3.40.720.10">
    <property type="entry name" value="Alkaline Phosphatase, subunit A"/>
    <property type="match status" value="1"/>
</dbReference>
<evidence type="ECO:0000256" key="3">
    <source>
        <dbReference type="SAM" id="MobiDB-lite"/>
    </source>
</evidence>
<dbReference type="SUPFAM" id="SSF53649">
    <property type="entry name" value="Alkaline phosphatase-like"/>
    <property type="match status" value="1"/>
</dbReference>
<keyword evidence="2" id="KW-0378">Hydrolase</keyword>
<evidence type="ECO:0000313" key="6">
    <source>
        <dbReference type="Proteomes" id="UP000223913"/>
    </source>
</evidence>
<dbReference type="InterPro" id="IPR000917">
    <property type="entry name" value="Sulfatase_N"/>
</dbReference>
<proteinExistence type="inferred from homology"/>
<accession>A0A2D0N2R0</accession>